<comment type="caution">
    <text evidence="6">The sequence shown here is derived from an EMBL/GenBank/DDBJ whole genome shotgun (WGS) entry which is preliminary data.</text>
</comment>
<accession>A0A2T6BD39</accession>
<dbReference type="GO" id="GO:0034755">
    <property type="term" value="P:iron ion transmembrane transport"/>
    <property type="evidence" value="ECO:0007669"/>
    <property type="project" value="TreeGrafter"/>
</dbReference>
<feature type="transmembrane region" description="Helical" evidence="5">
    <location>
        <begin position="118"/>
        <end position="139"/>
    </location>
</feature>
<comment type="subcellular location">
    <subcellularLocation>
        <location evidence="1">Membrane</location>
        <topology evidence="1">Multi-pass membrane protein</topology>
    </subcellularLocation>
</comment>
<dbReference type="GO" id="GO:0015086">
    <property type="term" value="F:cadmium ion transmembrane transporter activity"/>
    <property type="evidence" value="ECO:0007669"/>
    <property type="project" value="TreeGrafter"/>
</dbReference>
<evidence type="ECO:0000313" key="6">
    <source>
        <dbReference type="EMBL" id="PTX53949.1"/>
    </source>
</evidence>
<gene>
    <name evidence="6" type="ORF">C8P63_1245</name>
</gene>
<dbReference type="EMBL" id="QBKR01000024">
    <property type="protein sequence ID" value="PTX53949.1"/>
    <property type="molecule type" value="Genomic_DNA"/>
</dbReference>
<evidence type="ECO:0000256" key="2">
    <source>
        <dbReference type="ARBA" id="ARBA00022692"/>
    </source>
</evidence>
<feature type="transmembrane region" description="Helical" evidence="5">
    <location>
        <begin position="190"/>
        <end position="210"/>
    </location>
</feature>
<reference evidence="6 7" key="1">
    <citation type="submission" date="2018-04" db="EMBL/GenBank/DDBJ databases">
        <title>Genomic Encyclopedia of Archaeal and Bacterial Type Strains, Phase II (KMG-II): from individual species to whole genera.</title>
        <authorList>
            <person name="Goeker M."/>
        </authorList>
    </citation>
    <scope>NUCLEOTIDE SEQUENCE [LARGE SCALE GENOMIC DNA]</scope>
    <source>
        <strain evidence="6 7">DSM 45787</strain>
    </source>
</reference>
<dbReference type="Proteomes" id="UP000244240">
    <property type="component" value="Unassembled WGS sequence"/>
</dbReference>
<keyword evidence="3 5" id="KW-1133">Transmembrane helix</keyword>
<organism evidence="6 7">
    <name type="scientific">Melghirimyces profundicolus</name>
    <dbReference type="NCBI Taxonomy" id="1242148"/>
    <lineage>
        <taxon>Bacteria</taxon>
        <taxon>Bacillati</taxon>
        <taxon>Bacillota</taxon>
        <taxon>Bacilli</taxon>
        <taxon>Bacillales</taxon>
        <taxon>Thermoactinomycetaceae</taxon>
        <taxon>Melghirimyces</taxon>
    </lineage>
</organism>
<dbReference type="InterPro" id="IPR001046">
    <property type="entry name" value="NRAMP_fam"/>
</dbReference>
<feature type="transmembrane region" description="Helical" evidence="5">
    <location>
        <begin position="151"/>
        <end position="170"/>
    </location>
</feature>
<evidence type="ECO:0000256" key="3">
    <source>
        <dbReference type="ARBA" id="ARBA00022989"/>
    </source>
</evidence>
<evidence type="ECO:0000256" key="1">
    <source>
        <dbReference type="ARBA" id="ARBA00004141"/>
    </source>
</evidence>
<feature type="transmembrane region" description="Helical" evidence="5">
    <location>
        <begin position="45"/>
        <end position="63"/>
    </location>
</feature>
<feature type="transmembrane region" description="Helical" evidence="5">
    <location>
        <begin position="340"/>
        <end position="363"/>
    </location>
</feature>
<sequence length="406" mass="42695">MQSPNQSNLRPGIRRRLLWGAIFLMATSSIGPAFLTQTTVFTEQFAANFAFAILASLIIDVGAQLNIWRILSVSGKRGQDVANMVLPGLGSLIAILIVIGGLAFNIGNVAGAGLGLNVLFGISPVTGAVIAGILAIIVFSLKDAGKAMDIVTQFLGIVMLVMVGYVMVTTSPPAGDALVKAIAPDHYGTLLLPMITLVGGTVGGYITFAGGHRLIDAGVTGKENVSFVSRAANLGILTTGVMRVILFLAVLGVVTAGHQLDQKNPAASVFQIALGDIGYKVFGIVLFSAALTSVIGSAYTSVSFLRSFHRSIVTYHNWIIIAFILFSTIIFALVGKPVTILIIVGALNALILPLTLGAILLASRNRKIIGDYHHPTWMIAFGAVAVLVTLIASWFSLQEIAKLWTG</sequence>
<dbReference type="AlphaFoldDB" id="A0A2T6BD39"/>
<feature type="transmembrane region" description="Helical" evidence="5">
    <location>
        <begin position="375"/>
        <end position="397"/>
    </location>
</feature>
<feature type="transmembrane region" description="Helical" evidence="5">
    <location>
        <begin position="231"/>
        <end position="257"/>
    </location>
</feature>
<dbReference type="Pfam" id="PF01566">
    <property type="entry name" value="Nramp"/>
    <property type="match status" value="1"/>
</dbReference>
<dbReference type="PANTHER" id="PTHR11706">
    <property type="entry name" value="SOLUTE CARRIER PROTEIN FAMILY 11 MEMBER"/>
    <property type="match status" value="1"/>
</dbReference>
<proteinExistence type="predicted"/>
<evidence type="ECO:0000256" key="4">
    <source>
        <dbReference type="ARBA" id="ARBA00023136"/>
    </source>
</evidence>
<feature type="transmembrane region" description="Helical" evidence="5">
    <location>
        <begin position="277"/>
        <end position="300"/>
    </location>
</feature>
<dbReference type="PANTHER" id="PTHR11706:SF2">
    <property type="entry name" value="TRANSPORTER PROTEIN"/>
    <property type="match status" value="1"/>
</dbReference>
<feature type="transmembrane region" description="Helical" evidence="5">
    <location>
        <begin position="312"/>
        <end position="334"/>
    </location>
</feature>
<keyword evidence="7" id="KW-1185">Reference proteome</keyword>
<keyword evidence="4 5" id="KW-0472">Membrane</keyword>
<dbReference type="GO" id="GO:0005384">
    <property type="term" value="F:manganese ion transmembrane transporter activity"/>
    <property type="evidence" value="ECO:0007669"/>
    <property type="project" value="TreeGrafter"/>
</dbReference>
<feature type="transmembrane region" description="Helical" evidence="5">
    <location>
        <begin position="84"/>
        <end position="106"/>
    </location>
</feature>
<name>A0A2T6BD39_9BACL</name>
<evidence type="ECO:0000313" key="7">
    <source>
        <dbReference type="Proteomes" id="UP000244240"/>
    </source>
</evidence>
<protein>
    <submittedName>
        <fullName evidence="6">Mn2+/Fe2+ NRAMP family transporter</fullName>
    </submittedName>
</protein>
<dbReference type="OrthoDB" id="141480at2"/>
<keyword evidence="2 5" id="KW-0812">Transmembrane</keyword>
<dbReference type="GO" id="GO:0005886">
    <property type="term" value="C:plasma membrane"/>
    <property type="evidence" value="ECO:0007669"/>
    <property type="project" value="TreeGrafter"/>
</dbReference>
<evidence type="ECO:0000256" key="5">
    <source>
        <dbReference type="SAM" id="Phobius"/>
    </source>
</evidence>